<name>A0A645AN25_9ZZZZ</name>
<dbReference type="EMBL" id="VSSQ01014898">
    <property type="protein sequence ID" value="MPM54642.1"/>
    <property type="molecule type" value="Genomic_DNA"/>
</dbReference>
<dbReference type="Gene3D" id="1.10.357.10">
    <property type="entry name" value="Tetracycline Repressor, domain 2"/>
    <property type="match status" value="1"/>
</dbReference>
<evidence type="ECO:0000256" key="2">
    <source>
        <dbReference type="ARBA" id="ARBA00023125"/>
    </source>
</evidence>
<gene>
    <name evidence="5" type="ORF">SDC9_101421</name>
</gene>
<dbReference type="PROSITE" id="PS50977">
    <property type="entry name" value="HTH_TETR_2"/>
    <property type="match status" value="1"/>
</dbReference>
<organism evidence="5">
    <name type="scientific">bioreactor metagenome</name>
    <dbReference type="NCBI Taxonomy" id="1076179"/>
    <lineage>
        <taxon>unclassified sequences</taxon>
        <taxon>metagenomes</taxon>
        <taxon>ecological metagenomes</taxon>
    </lineage>
</organism>
<dbReference type="GO" id="GO:0003700">
    <property type="term" value="F:DNA-binding transcription factor activity"/>
    <property type="evidence" value="ECO:0007669"/>
    <property type="project" value="TreeGrafter"/>
</dbReference>
<proteinExistence type="predicted"/>
<reference evidence="5" key="1">
    <citation type="submission" date="2019-08" db="EMBL/GenBank/DDBJ databases">
        <authorList>
            <person name="Kucharzyk K."/>
            <person name="Murdoch R.W."/>
            <person name="Higgins S."/>
            <person name="Loffler F."/>
        </authorList>
    </citation>
    <scope>NUCLEOTIDE SEQUENCE</scope>
</reference>
<dbReference type="PANTHER" id="PTHR30055">
    <property type="entry name" value="HTH-TYPE TRANSCRIPTIONAL REGULATOR RUTR"/>
    <property type="match status" value="1"/>
</dbReference>
<evidence type="ECO:0000313" key="5">
    <source>
        <dbReference type="EMBL" id="MPM54642.1"/>
    </source>
</evidence>
<dbReference type="PANTHER" id="PTHR30055:SF234">
    <property type="entry name" value="HTH-TYPE TRANSCRIPTIONAL REGULATOR BETI"/>
    <property type="match status" value="1"/>
</dbReference>
<dbReference type="InterPro" id="IPR009057">
    <property type="entry name" value="Homeodomain-like_sf"/>
</dbReference>
<dbReference type="Gene3D" id="1.10.10.60">
    <property type="entry name" value="Homeodomain-like"/>
    <property type="match status" value="1"/>
</dbReference>
<dbReference type="InterPro" id="IPR001647">
    <property type="entry name" value="HTH_TetR"/>
</dbReference>
<keyword evidence="1" id="KW-0805">Transcription regulation</keyword>
<evidence type="ECO:0000256" key="3">
    <source>
        <dbReference type="ARBA" id="ARBA00023163"/>
    </source>
</evidence>
<protein>
    <recommendedName>
        <fullName evidence="4">HTH tetR-type domain-containing protein</fullName>
    </recommendedName>
</protein>
<accession>A0A645AN25</accession>
<keyword evidence="3" id="KW-0804">Transcription</keyword>
<sequence length="196" mass="24013">MDTASEIFKVAWRLFLERGYEATNIRNICKEVGVGLPTLYYHFQSKEALFLKLYDHCWSQYLDNYESRQIIKMDLRADLKLFLMFKEDVEYLSQYEDDFKFNLRCTMFPPIELKETLYNKKMYYQRRRETIIRNIFEEAIEQKIIDKKNFEVYLKRHEMFVFNQIINKVFNKELLTNESLESLWENFFKCKVGQLS</sequence>
<dbReference type="Pfam" id="PF00440">
    <property type="entry name" value="TetR_N"/>
    <property type="match status" value="1"/>
</dbReference>
<dbReference type="GO" id="GO:0000976">
    <property type="term" value="F:transcription cis-regulatory region binding"/>
    <property type="evidence" value="ECO:0007669"/>
    <property type="project" value="TreeGrafter"/>
</dbReference>
<dbReference type="PRINTS" id="PR00455">
    <property type="entry name" value="HTHTETR"/>
</dbReference>
<comment type="caution">
    <text evidence="5">The sequence shown here is derived from an EMBL/GenBank/DDBJ whole genome shotgun (WGS) entry which is preliminary data.</text>
</comment>
<keyword evidence="2" id="KW-0238">DNA-binding</keyword>
<evidence type="ECO:0000259" key="4">
    <source>
        <dbReference type="PROSITE" id="PS50977"/>
    </source>
</evidence>
<feature type="domain" description="HTH tetR-type" evidence="4">
    <location>
        <begin position="1"/>
        <end position="61"/>
    </location>
</feature>
<dbReference type="AlphaFoldDB" id="A0A645AN25"/>
<dbReference type="InterPro" id="IPR050109">
    <property type="entry name" value="HTH-type_TetR-like_transc_reg"/>
</dbReference>
<evidence type="ECO:0000256" key="1">
    <source>
        <dbReference type="ARBA" id="ARBA00023015"/>
    </source>
</evidence>
<dbReference type="SUPFAM" id="SSF46689">
    <property type="entry name" value="Homeodomain-like"/>
    <property type="match status" value="1"/>
</dbReference>